<evidence type="ECO:0000313" key="3">
    <source>
        <dbReference type="EMBL" id="MFC7201707.1"/>
    </source>
</evidence>
<dbReference type="InterPro" id="IPR036873">
    <property type="entry name" value="Rhodanese-like_dom_sf"/>
</dbReference>
<organism evidence="3 4">
    <name type="scientific">Halospeciosus flavus</name>
    <dbReference type="NCBI Taxonomy" id="3032283"/>
    <lineage>
        <taxon>Archaea</taxon>
        <taxon>Methanobacteriati</taxon>
        <taxon>Methanobacteriota</taxon>
        <taxon>Stenosarchaea group</taxon>
        <taxon>Halobacteria</taxon>
        <taxon>Halobacteriales</taxon>
        <taxon>Halobacteriaceae</taxon>
        <taxon>Halospeciosus</taxon>
    </lineage>
</organism>
<feature type="domain" description="Rhodanese" evidence="2">
    <location>
        <begin position="96"/>
        <end position="187"/>
    </location>
</feature>
<reference evidence="3 4" key="1">
    <citation type="journal article" date="2019" name="Int. J. Syst. Evol. Microbiol.">
        <title>The Global Catalogue of Microorganisms (GCM) 10K type strain sequencing project: providing services to taxonomists for standard genome sequencing and annotation.</title>
        <authorList>
            <consortium name="The Broad Institute Genomics Platform"/>
            <consortium name="The Broad Institute Genome Sequencing Center for Infectious Disease"/>
            <person name="Wu L."/>
            <person name="Ma J."/>
        </authorList>
    </citation>
    <scope>NUCLEOTIDE SEQUENCE [LARGE SCALE GENOMIC DNA]</scope>
    <source>
        <strain evidence="3 4">XZGYJ-43</strain>
    </source>
</reference>
<evidence type="ECO:0000313" key="4">
    <source>
        <dbReference type="Proteomes" id="UP001596447"/>
    </source>
</evidence>
<evidence type="ECO:0000256" key="1">
    <source>
        <dbReference type="SAM" id="MobiDB-lite"/>
    </source>
</evidence>
<dbReference type="SUPFAM" id="SSF52821">
    <property type="entry name" value="Rhodanese/Cell cycle control phosphatase"/>
    <property type="match status" value="1"/>
</dbReference>
<dbReference type="SMART" id="SM00450">
    <property type="entry name" value="RHOD"/>
    <property type="match status" value="1"/>
</dbReference>
<proteinExistence type="predicted"/>
<accession>A0ABD5Z948</accession>
<dbReference type="PROSITE" id="PS51257">
    <property type="entry name" value="PROKAR_LIPOPROTEIN"/>
    <property type="match status" value="1"/>
</dbReference>
<protein>
    <submittedName>
        <fullName evidence="3">Rhodanese-like domain-containing protein</fullName>
    </submittedName>
</protein>
<sequence length="273" mass="29533">MQRREFLATTTAVSLAGVAGCSGFGGSGSGGSGGTPDYQTNGDYPADQNPDDGRPPKGMGGTPTKRSVDESRFESLDVEGQTVTLVPLDVAHYWYARREARFADARGQTQFEASHVYGAVNSPAGEQSGSDPVLDWPKGDRVICYCGCPHHLSSLRAAALQERGYENVYVIDEGFWAWHRQGYPMRGTHLDRTPAGYQIEGQVPSKYAGEYAWAEEPETDQQEAAPIRSDGSYHLHLKFSGLTPATPIVLRTPAYTLRAPLREFTAGVVSGGD</sequence>
<dbReference type="RefSeq" id="WP_279528444.1">
    <property type="nucleotide sequence ID" value="NZ_CP122312.1"/>
</dbReference>
<comment type="caution">
    <text evidence="3">The sequence shown here is derived from an EMBL/GenBank/DDBJ whole genome shotgun (WGS) entry which is preliminary data.</text>
</comment>
<keyword evidence="4" id="KW-1185">Reference proteome</keyword>
<evidence type="ECO:0000259" key="2">
    <source>
        <dbReference type="PROSITE" id="PS50206"/>
    </source>
</evidence>
<gene>
    <name evidence="3" type="ORF">ACFQJ9_20225</name>
</gene>
<dbReference type="CDD" id="cd00158">
    <property type="entry name" value="RHOD"/>
    <property type="match status" value="1"/>
</dbReference>
<dbReference type="PROSITE" id="PS50206">
    <property type="entry name" value="RHODANESE_3"/>
    <property type="match status" value="1"/>
</dbReference>
<name>A0ABD5Z948_9EURY</name>
<dbReference type="Proteomes" id="UP001596447">
    <property type="component" value="Unassembled WGS sequence"/>
</dbReference>
<dbReference type="AlphaFoldDB" id="A0ABD5Z948"/>
<dbReference type="Pfam" id="PF00581">
    <property type="entry name" value="Rhodanese"/>
    <property type="match status" value="1"/>
</dbReference>
<dbReference type="InterPro" id="IPR001763">
    <property type="entry name" value="Rhodanese-like_dom"/>
</dbReference>
<feature type="region of interest" description="Disordered" evidence="1">
    <location>
        <begin position="24"/>
        <end position="73"/>
    </location>
</feature>
<feature type="compositionally biased region" description="Gly residues" evidence="1">
    <location>
        <begin position="24"/>
        <end position="34"/>
    </location>
</feature>
<dbReference type="EMBL" id="JBHTAR010000011">
    <property type="protein sequence ID" value="MFC7201707.1"/>
    <property type="molecule type" value="Genomic_DNA"/>
</dbReference>
<dbReference type="Gene3D" id="3.40.250.10">
    <property type="entry name" value="Rhodanese-like domain"/>
    <property type="match status" value="1"/>
</dbReference>